<evidence type="ECO:0000313" key="3">
    <source>
        <dbReference type="Proteomes" id="UP000298652"/>
    </source>
</evidence>
<evidence type="ECO:0000256" key="1">
    <source>
        <dbReference type="SAM" id="MobiDB-lite"/>
    </source>
</evidence>
<feature type="compositionally biased region" description="Basic and acidic residues" evidence="1">
    <location>
        <begin position="111"/>
        <end position="121"/>
    </location>
</feature>
<reference evidence="2" key="1">
    <citation type="submission" date="2019-03" db="EMBL/GenBank/DDBJ databases">
        <title>WGS assembly of Setaria viridis.</title>
        <authorList>
            <person name="Huang P."/>
            <person name="Jenkins J."/>
            <person name="Grimwood J."/>
            <person name="Barry K."/>
            <person name="Healey A."/>
            <person name="Mamidi S."/>
            <person name="Sreedasyam A."/>
            <person name="Shu S."/>
            <person name="Feldman M."/>
            <person name="Wu J."/>
            <person name="Yu Y."/>
            <person name="Chen C."/>
            <person name="Johnson J."/>
            <person name="Rokhsar D."/>
            <person name="Baxter I."/>
            <person name="Schmutz J."/>
            <person name="Brutnell T."/>
            <person name="Kellogg E."/>
        </authorList>
    </citation>
    <scope>NUCLEOTIDE SEQUENCE [LARGE SCALE GENOMIC DNA]</scope>
</reference>
<organism evidence="2 3">
    <name type="scientific">Setaria viridis</name>
    <name type="common">Green bristlegrass</name>
    <name type="synonym">Setaria italica subsp. viridis</name>
    <dbReference type="NCBI Taxonomy" id="4556"/>
    <lineage>
        <taxon>Eukaryota</taxon>
        <taxon>Viridiplantae</taxon>
        <taxon>Streptophyta</taxon>
        <taxon>Embryophyta</taxon>
        <taxon>Tracheophyta</taxon>
        <taxon>Spermatophyta</taxon>
        <taxon>Magnoliopsida</taxon>
        <taxon>Liliopsida</taxon>
        <taxon>Poales</taxon>
        <taxon>Poaceae</taxon>
        <taxon>PACMAD clade</taxon>
        <taxon>Panicoideae</taxon>
        <taxon>Panicodae</taxon>
        <taxon>Paniceae</taxon>
        <taxon>Cenchrinae</taxon>
        <taxon>Setaria</taxon>
    </lineage>
</organism>
<feature type="compositionally biased region" description="Polar residues" evidence="1">
    <location>
        <begin position="10"/>
        <end position="26"/>
    </location>
</feature>
<evidence type="ECO:0000313" key="2">
    <source>
        <dbReference type="EMBL" id="TKW14576.1"/>
    </source>
</evidence>
<feature type="region of interest" description="Disordered" evidence="1">
    <location>
        <begin position="1"/>
        <end position="26"/>
    </location>
</feature>
<gene>
    <name evidence="2" type="ORF">SEVIR_5G177500v2</name>
</gene>
<proteinExistence type="predicted"/>
<dbReference type="EMBL" id="CM016556">
    <property type="protein sequence ID" value="TKW14576.1"/>
    <property type="molecule type" value="Genomic_DNA"/>
</dbReference>
<accession>A0A4V6D6I8</accession>
<feature type="region of interest" description="Disordered" evidence="1">
    <location>
        <begin position="86"/>
        <end position="132"/>
    </location>
</feature>
<dbReference type="Gramene" id="TKW14576">
    <property type="protein sequence ID" value="TKW14576"/>
    <property type="gene ID" value="SEVIR_5G177500v2"/>
</dbReference>
<protein>
    <submittedName>
        <fullName evidence="2">Uncharacterized protein</fullName>
    </submittedName>
</protein>
<dbReference type="AlphaFoldDB" id="A0A4V6D6I8"/>
<name>A0A4V6D6I8_SETVI</name>
<keyword evidence="3" id="KW-1185">Reference proteome</keyword>
<sequence length="132" mass="14923">MTPWLDWDINTRQTQPNSSQANNSGWSDWDIDTTNTNITAHAHHHKRARYLRSITCHIKKAPSPSKRQHHHQHLLFSGFSLFEKRKGEKRENAQVAAATKPSENAESPSEDACHRLQEGHDANSAVDAIPKG</sequence>
<dbReference type="Proteomes" id="UP000298652">
    <property type="component" value="Chromosome 5"/>
</dbReference>